<dbReference type="PROSITE" id="PS51819">
    <property type="entry name" value="VOC"/>
    <property type="match status" value="1"/>
</dbReference>
<protein>
    <submittedName>
        <fullName evidence="2">Glyoxalase-like domain protein</fullName>
    </submittedName>
</protein>
<dbReference type="PATRIC" id="fig|1461584.3.peg.328"/>
<evidence type="ECO:0000313" key="2">
    <source>
        <dbReference type="EMBL" id="CEA07028.1"/>
    </source>
</evidence>
<proteinExistence type="predicted"/>
<dbReference type="SUPFAM" id="SSF54593">
    <property type="entry name" value="Glyoxalase/Bleomycin resistance protein/Dihydroxybiphenyl dioxygenase"/>
    <property type="match status" value="1"/>
</dbReference>
<gene>
    <name evidence="2" type="ORF">BN1051_00337</name>
</gene>
<dbReference type="InterPro" id="IPR037523">
    <property type="entry name" value="VOC_core"/>
</dbReference>
<reference evidence="2" key="1">
    <citation type="submission" date="2014-07" db="EMBL/GenBank/DDBJ databases">
        <authorList>
            <person name="Urmite Genomes Urmite Genomes"/>
        </authorList>
    </citation>
    <scope>NUCLEOTIDE SEQUENCE</scope>
    <source>
        <strain evidence="2">11W110_air</strain>
    </source>
</reference>
<sequence length="137" mass="14558">MPSAISSIALDAVNPPRLAEFWTQALGYRIAETDEDGVVSLVPADGAAGPDIDIIPVPEEKTVKNRLHLDLRSSGGSTQQEEVDRLLALGAVHADVGQGPDVTWVVLADPEGNEFCILQRSAEQAALEDGRAPHRLA</sequence>
<name>A0A078MI51_9MICC</name>
<dbReference type="PANTHER" id="PTHR35908:SF1">
    <property type="entry name" value="CONSERVED PROTEIN"/>
    <property type="match status" value="1"/>
</dbReference>
<accession>A0A078MI51</accession>
<dbReference type="Pfam" id="PF18029">
    <property type="entry name" value="Glyoxalase_6"/>
    <property type="match status" value="1"/>
</dbReference>
<organism evidence="2">
    <name type="scientific">Arthrobacter saudimassiliensis</name>
    <dbReference type="NCBI Taxonomy" id="1461584"/>
    <lineage>
        <taxon>Bacteria</taxon>
        <taxon>Bacillati</taxon>
        <taxon>Actinomycetota</taxon>
        <taxon>Actinomycetes</taxon>
        <taxon>Micrococcales</taxon>
        <taxon>Micrococcaceae</taxon>
        <taxon>Arthrobacter</taxon>
    </lineage>
</organism>
<dbReference type="Gene3D" id="3.10.180.10">
    <property type="entry name" value="2,3-Dihydroxybiphenyl 1,2-Dioxygenase, domain 1"/>
    <property type="match status" value="1"/>
</dbReference>
<dbReference type="PANTHER" id="PTHR35908">
    <property type="entry name" value="HYPOTHETICAL FUSION PROTEIN"/>
    <property type="match status" value="1"/>
</dbReference>
<dbReference type="CDD" id="cd06587">
    <property type="entry name" value="VOC"/>
    <property type="match status" value="1"/>
</dbReference>
<feature type="domain" description="VOC" evidence="1">
    <location>
        <begin position="4"/>
        <end position="120"/>
    </location>
</feature>
<dbReference type="AlphaFoldDB" id="A0A078MI51"/>
<evidence type="ECO:0000259" key="1">
    <source>
        <dbReference type="PROSITE" id="PS51819"/>
    </source>
</evidence>
<dbReference type="EMBL" id="LN483070">
    <property type="protein sequence ID" value="CEA07028.1"/>
    <property type="molecule type" value="Genomic_DNA"/>
</dbReference>
<dbReference type="InterPro" id="IPR029068">
    <property type="entry name" value="Glyas_Bleomycin-R_OHBP_Dase"/>
</dbReference>
<dbReference type="InterPro" id="IPR041581">
    <property type="entry name" value="Glyoxalase_6"/>
</dbReference>